<feature type="transmembrane region" description="Helical" evidence="1">
    <location>
        <begin position="36"/>
        <end position="54"/>
    </location>
</feature>
<evidence type="ECO:0000313" key="4">
    <source>
        <dbReference type="Proteomes" id="UP000665944"/>
    </source>
</evidence>
<gene>
    <name evidence="2" type="ORF">AZE34_05965</name>
    <name evidence="3" type="ORF">J7T32_011795</name>
</gene>
<keyword evidence="1" id="KW-0472">Membrane</keyword>
<dbReference type="Proteomes" id="UP000665944">
    <property type="component" value="Unassembled WGS sequence"/>
</dbReference>
<evidence type="ECO:0000256" key="1">
    <source>
        <dbReference type="SAM" id="Phobius"/>
    </source>
</evidence>
<organism evidence="2">
    <name type="scientific">Staphylococcus hominis</name>
    <dbReference type="NCBI Taxonomy" id="1290"/>
    <lineage>
        <taxon>Bacteria</taxon>
        <taxon>Bacillati</taxon>
        <taxon>Bacillota</taxon>
        <taxon>Bacilli</taxon>
        <taxon>Bacillales</taxon>
        <taxon>Staphylococcaceae</taxon>
        <taxon>Staphylococcus</taxon>
    </lineage>
</organism>
<feature type="transmembrane region" description="Helical" evidence="1">
    <location>
        <begin position="12"/>
        <end position="30"/>
    </location>
</feature>
<proteinExistence type="predicted"/>
<protein>
    <submittedName>
        <fullName evidence="2">Uncharacterized protein</fullName>
    </submittedName>
</protein>
<reference evidence="3 4" key="2">
    <citation type="submission" date="2022-06" db="EMBL/GenBank/DDBJ databases">
        <title>Staphylococcus hominis ShoR14 genome sequence.</title>
        <authorList>
            <person name="Yeo C.C."/>
            <person name="Chew C.H."/>
            <person name="Che Hamzah A.M."/>
            <person name="Al-Trad E.I."/>
        </authorList>
    </citation>
    <scope>NUCLEOTIDE SEQUENCE [LARGE SCALE GENOMIC DNA]</scope>
    <source>
        <strain evidence="3 4">ShoR14</strain>
    </source>
</reference>
<dbReference type="AlphaFoldDB" id="A0A3S7GVK5"/>
<keyword evidence="4" id="KW-1185">Reference proteome</keyword>
<reference evidence="2" key="1">
    <citation type="submission" date="2016-02" db="EMBL/GenBank/DDBJ databases">
        <title>Genomic sequence of a clinical Staphylococcus hominis isolate.</title>
        <authorList>
            <person name="McClure J.M."/>
            <person name="Zhang K."/>
        </authorList>
    </citation>
    <scope>NUCLEOTIDE SEQUENCE</scope>
    <source>
        <strain evidence="2">C34847</strain>
    </source>
</reference>
<keyword evidence="1" id="KW-1133">Transmembrane helix</keyword>
<evidence type="ECO:0000313" key="3">
    <source>
        <dbReference type="EMBL" id="MCM5673407.1"/>
    </source>
</evidence>
<keyword evidence="1" id="KW-0812">Transmembrane</keyword>
<dbReference type="EMBL" id="CP014567">
    <property type="protein sequence ID" value="AVI06318.1"/>
    <property type="molecule type" value="Genomic_DNA"/>
</dbReference>
<accession>A0A3S7GVK5</accession>
<dbReference type="RefSeq" id="WP_017174775.1">
    <property type="nucleotide sequence ID" value="NZ_CP014107.1"/>
</dbReference>
<evidence type="ECO:0000313" key="2">
    <source>
        <dbReference type="EMBL" id="AVI06318.1"/>
    </source>
</evidence>
<dbReference type="EMBL" id="JAGHKT020000035">
    <property type="protein sequence ID" value="MCM5673407.1"/>
    <property type="molecule type" value="Genomic_DNA"/>
</dbReference>
<sequence length="62" mass="7460">MKGSIFWKKAFIPVYFIVAFLLFLLFKFYIQTDNFSIYILIFIIASFGIASVIYNSRNKYWK</sequence>
<name>A0A3S7GVK5_STAHO</name>